<feature type="compositionally biased region" description="Pro residues" evidence="2">
    <location>
        <begin position="476"/>
        <end position="485"/>
    </location>
</feature>
<feature type="region of interest" description="Disordered" evidence="2">
    <location>
        <begin position="115"/>
        <end position="158"/>
    </location>
</feature>
<keyword evidence="1" id="KW-0175">Coiled coil</keyword>
<protein>
    <submittedName>
        <fullName evidence="3">Uncharacterized protein</fullName>
    </submittedName>
</protein>
<proteinExistence type="predicted"/>
<dbReference type="Proteomes" id="UP000269721">
    <property type="component" value="Unassembled WGS sequence"/>
</dbReference>
<gene>
    <name evidence="3" type="ORF">BDK51DRAFT_42318</name>
</gene>
<evidence type="ECO:0000256" key="1">
    <source>
        <dbReference type="SAM" id="Coils"/>
    </source>
</evidence>
<sequence length="682" mass="71333">MKQRLVPSINGTRHRQLSAPAPASAPTIAPPLQNPRPAPAAAARQVLAPVGHASEASHPQPHVAVPALREALLQGSSLALRLPVPEQTSGEDRATADAPPVDITTTNVSIIAIELEEEQQPERRGGPVDEQVAGRGRPVHESGATSGLPSEQNKRSAPLQDAHLQLGAGPGPQVCAAALKDANDVLRNTVKTQEAAYADLQSEKEALEVQCAGLRAEMAEARVVTSNELTSQRAAASRVTDNLMREEAAQAELTDARLQLDAAEMLRIQEKDVYVAMLGKNEAEVTAGGENIAQMANELAEFKGLEVEGLAELERRAAEVKNLTETVELWRGVVRILTGEMGTRAESERCARLEFETEIAALQDALAERDALHTAAQASAVIASAAMISSPAIVASSAQIASPPVVAPAGHIAGSDIACGAAAAHGLDLTPGTVIDRAPVYRVPSTPAAYRIPRASLPTSTRPKSRTSVARGVDLPPTPFSPAPHSPRSLDPASAANSSSVAADIDAAKLTQSEMNIATASDLARDPALAHGVDLTPGAVLARAPVVPLGLDLAFASGSSTAAAAIRSANVPQPAVPVAAAAAENEVVNVDQPIPQVVVTAPVGAPPVVVADVKPATRVHPGRVLNKPMDTYAERYIEAPKRKTEEAAEKKRAKRRRKRWASGEVFLVHVVGGRDRDWGSVF</sequence>
<name>A0A4P9WND4_9FUNG</name>
<feature type="coiled-coil region" evidence="1">
    <location>
        <begin position="183"/>
        <end position="266"/>
    </location>
</feature>
<evidence type="ECO:0000256" key="2">
    <source>
        <dbReference type="SAM" id="MobiDB-lite"/>
    </source>
</evidence>
<dbReference type="AlphaFoldDB" id="A0A4P9WND4"/>
<accession>A0A4P9WND4</accession>
<dbReference type="EMBL" id="KZ994336">
    <property type="protein sequence ID" value="RKO93198.1"/>
    <property type="molecule type" value="Genomic_DNA"/>
</dbReference>
<feature type="compositionally biased region" description="Pro residues" evidence="2">
    <location>
        <begin position="28"/>
        <end position="38"/>
    </location>
</feature>
<feature type="compositionally biased region" description="Low complexity" evidence="2">
    <location>
        <begin position="39"/>
        <end position="50"/>
    </location>
</feature>
<feature type="region of interest" description="Disordered" evidence="2">
    <location>
        <begin position="453"/>
        <end position="497"/>
    </location>
</feature>
<organism evidence="3 4">
    <name type="scientific">Blyttiomyces helicus</name>
    <dbReference type="NCBI Taxonomy" id="388810"/>
    <lineage>
        <taxon>Eukaryota</taxon>
        <taxon>Fungi</taxon>
        <taxon>Fungi incertae sedis</taxon>
        <taxon>Chytridiomycota</taxon>
        <taxon>Chytridiomycota incertae sedis</taxon>
        <taxon>Chytridiomycetes</taxon>
        <taxon>Chytridiomycetes incertae sedis</taxon>
        <taxon>Blyttiomyces</taxon>
    </lineage>
</organism>
<evidence type="ECO:0000313" key="3">
    <source>
        <dbReference type="EMBL" id="RKO93198.1"/>
    </source>
</evidence>
<reference evidence="4" key="1">
    <citation type="journal article" date="2018" name="Nat. Microbiol.">
        <title>Leveraging single-cell genomics to expand the fungal tree of life.</title>
        <authorList>
            <person name="Ahrendt S.R."/>
            <person name="Quandt C.A."/>
            <person name="Ciobanu D."/>
            <person name="Clum A."/>
            <person name="Salamov A."/>
            <person name="Andreopoulos B."/>
            <person name="Cheng J.F."/>
            <person name="Woyke T."/>
            <person name="Pelin A."/>
            <person name="Henrissat B."/>
            <person name="Reynolds N.K."/>
            <person name="Benny G.L."/>
            <person name="Smith M.E."/>
            <person name="James T.Y."/>
            <person name="Grigoriev I.V."/>
        </authorList>
    </citation>
    <scope>NUCLEOTIDE SEQUENCE [LARGE SCALE GENOMIC DNA]</scope>
</reference>
<feature type="region of interest" description="Disordered" evidence="2">
    <location>
        <begin position="1"/>
        <end position="60"/>
    </location>
</feature>
<keyword evidence="4" id="KW-1185">Reference proteome</keyword>
<feature type="compositionally biased region" description="Polar residues" evidence="2">
    <location>
        <begin position="457"/>
        <end position="468"/>
    </location>
</feature>
<evidence type="ECO:0000313" key="4">
    <source>
        <dbReference type="Proteomes" id="UP000269721"/>
    </source>
</evidence>